<feature type="coiled-coil region" evidence="3">
    <location>
        <begin position="1583"/>
        <end position="1655"/>
    </location>
</feature>
<reference evidence="6" key="2">
    <citation type="journal article" date="2023" name="Science">
        <title>Genomic signatures of disease resistance in endangered staghorn corals.</title>
        <authorList>
            <person name="Vollmer S.V."/>
            <person name="Selwyn J.D."/>
            <person name="Despard B.A."/>
            <person name="Roesel C.L."/>
        </authorList>
    </citation>
    <scope>NUCLEOTIDE SEQUENCE</scope>
    <source>
        <strain evidence="6">K2</strain>
    </source>
</reference>
<keyword evidence="2" id="KW-0106">Calcium</keyword>
<feature type="coiled-coil region" evidence="3">
    <location>
        <begin position="371"/>
        <end position="444"/>
    </location>
</feature>
<evidence type="ECO:0000256" key="1">
    <source>
        <dbReference type="ARBA" id="ARBA00022737"/>
    </source>
</evidence>
<proteinExistence type="predicted"/>
<evidence type="ECO:0000256" key="2">
    <source>
        <dbReference type="ARBA" id="ARBA00022837"/>
    </source>
</evidence>
<feature type="coiled-coil region" evidence="3">
    <location>
        <begin position="812"/>
        <end position="839"/>
    </location>
</feature>
<dbReference type="CDD" id="cd00176">
    <property type="entry name" value="SPEC"/>
    <property type="match status" value="17"/>
</dbReference>
<dbReference type="GO" id="GO:0005509">
    <property type="term" value="F:calcium ion binding"/>
    <property type="evidence" value="ECO:0007669"/>
    <property type="project" value="InterPro"/>
</dbReference>
<dbReference type="Proteomes" id="UP001249851">
    <property type="component" value="Unassembled WGS sequence"/>
</dbReference>
<name>A0AAD9VH86_ACRCE</name>
<feature type="coiled-coil region" evidence="3">
    <location>
        <begin position="1797"/>
        <end position="1872"/>
    </location>
</feature>
<feature type="coiled-coil region" evidence="3">
    <location>
        <begin position="1315"/>
        <end position="1372"/>
    </location>
</feature>
<feature type="coiled-coil region" evidence="3">
    <location>
        <begin position="1200"/>
        <end position="1286"/>
    </location>
</feature>
<sequence length="3687" mass="416546">MQANGLRGRGFHSKKSGTFCGDVFVLHANFIPGVGIVREDFILVLKDDVVKHKAQFQTAENAGQKLIERSQEDPAVVADVYSKLYKARTELDKLLSRADQRLSRVQHALLQSQEFKVSFDDFLEKLGKLEESYALQVPVSGVYDTVKEQSQEQKVLTDSIRQHEALFEQLIRAGRNILETTEPGPDKETLETKLSDTTQRWDSVKKQTAERQEQINEVLPLAKEFLSEMQDVKPWLKDAEKRLESLEPDACDLISVDRQLESLHELKKEIAERRPLVEAAKDTSSSLTNSCSADKFVIEGEEQDVRKRFDRLSTDASRQEENLVALKEALEDYNKSVNPVEELLDSTEKVLTSREPTGISVDKGKAQLNKIEDLLSTLSAHEADLNNLVNAGEKLTSALDPKSSEVPRVKKELDSVLKRYHELLENLNKEKDQLEKETTKALKFQDALHSLEEWLPSVEEAVAAQEPISSDPEVVKNQLERAEGLREEIAKHKFLVDTLEDTSRDIIEDSNEDPQVSFDEFMDKLGKFEDQLEKQEPPSAVYEIVLAQRQGNEELRKELALQDPSVEKLVQNGQQVVEALEDAPEREAMEQKINELKTRWQATKAKVEDRQTHLNSVEAEAQKFRQEADSLSALVTDVEENVREFEPLSVNMDNIAKQKDLLQQVLSRVDKLKTDIRDVAGSADELKEDAEKDIPVVEAEVEDLVARIEKLSASLDDRATQVTAIEEASHEYHVTVQKVEDVFSEAFDVVDAPVVCGTNTETACQHLAKIKELSTRLDDHAPEVEKVGHKGDHLLGKVHDSSPDRAVITGKVADVSQKYAELQQKLRDQEQALANKIKDTDEFNDKVDDLEECVKGVRNDIASLGPISTDPIAVEKQLQLVQNTKSKLEEKKPTLEDAQGLCDKLTNENKDEPLVVASIKDKLDKVESPYEDLKAKTDELEGRLQAAQIRSQEFDVSFSDFKDKLQNMEELAAKLQPVSAVYDTLKEQKSNDEELQEALRHQEPVFEQVMKSGNNLLESAEPGPERDEIQAKLADAEKRWQDIKQNAAKHLDRVNTAFPEAEKYNEFSSNLEPWLSKTEENLQALGPIVANEDSLDELTKAMRSLRDDISQHRPERDTVSVTSGSVIDLTEADGDIVKDEAKGAVERYDRLDASLASREKDVAEVCDLIGKYRGFVKPVSELLDKVEVTLESQGAINVDVGRNKEDLDNVKDMINQLEDAKENLKNAKNCGGQAIDATLSAQGDPSLLKQEQEAVEQKYGDLLEQLKDKEAKLEKAFEQGTQIQEKLDHVEAWEAESSPLVENWEPISTDPRTLKDNLEEQKENLKGSASLAKDLIATSDDPVSAAELQSRLSRAELELNQLAGKLEERRGKLQAALSQSGQFESDFDDFLRWLTKTERTVAKLRPISADHATVEEQSESYRPIHEEIKEKEPVFIALKASGEELKESSESSADRDNLQEKLDNVSERWNELNDASDTRRTMLDEAVELTSKYQEGRSHFLPWLDEAERRVGAVQLKCDHQVLESNKQHVEELQLDVANHADTHAGLDNTAEGISKVCVEEVSSVEDDIHSIDKRWDELSSKLQSKHADIEALQGQLKEYQQAVKCSDERISEVEAKVDAGKMPVSDVKEMKKQVQELETLKDQLEQLKPEVQLTLETGQGVQDNNPRADTSAVQEENKKLQDHCDAVQGKLAGAINKNKDLLADLEKYWEQEEELDHHLKETSTKVEENKPTVMDVGKLKEQLTNAQASVADMEPDFESVSKQAQGLFNAGLGLDSAIVQQMSDTDKNWNDVNDAVANQETEIEKALQQVEEMQNALDKADQDMSSTEEKIKDLAPIGDDVDTINRQLVDIKELQKEIDGVQEQLADLHAKKTKMAHDFPNADSTDIDNAISQLNQRVLAANQDLGNRQTKLENALLACGKFRDALQSLFDWLAETRELIENQGPIAAADPNVMKAQLQEQKLFSRMIADRAPAVASLQETGEEVLKAADEDTKAPTEEGLKKVTSQWQELNDLVNTRKSALDVAMEASIKFGGLLADANQKIAAAQEELQSQQLGQKAAPEEIQVEANKLQELCNEIESLESPVCEATQAGEQLMSHCTDEDKDLVREKTEKLLHCYKKLRDQAKEKKQKADDAAKLSREFYDTKDQLIAWCEGTAGKLEAAKGEGENVQMELLKDIQHAIEAKEPDVALCKDMGDSLKKFVIEDEKPTVDEALRELDDRWQSLRADTDQLAKKLFSTQARLESYQHDADELKAWLTATEGNLDSLGPVGVEPEKVKEQLGAQAALNADVTAHEKPVRLVCEDGEALLAALKDEEQQAVTADVNIIKSRYQSVSSRTSARQATLVEALLLSQQFRDIHKEVVTWLDRCEENFRKLDEESVAELQQERIKSIQEGITALKVLIGNLEETGSDLVKLSGPGEGSTSVQENVAVCVERYELLQLQTDERGIKIGMTLAQEEELQNRMDDLLALLEKRKDEFGNLQPVSVRPSKISQQIQEIKALQGEFDPEKSSVDELRPLVTAVVNSNPESKTSLLMKDKMNKVNALSAETQSLYDERLKSLELALDAGEKFWTGLDEMKQILKDVQEHIDSEEPPAAELDVLEEQMNDHQELRSELDAHSEAVNLLCEASPVLVAHCSSSDKLLVQTELSDVSKQWADIEKTWKKRETEMDDVKGTATQYHNTHDALLARLTDLEQRLAKKPPVGTELEVVIKQLKEQKAFHTELFPMQREVTAVNQKGTMLSEQCRPEDSDLITTQLEELNSRWDELCLHSAERQQTIEGALIHLGQFQLALEELLVWVKQTNATLDEQLARNVQGDVKFIEVEKAKHKILHNDIIAHEPSVESVTKAASSLLNENGESKLDRGTLQNKVTDLQGSWKEVLDKAARLDAELTAALSASHEVMDQMKELKTWLVEARDFMDTRRPIGGRPESARNQLAKHKDFIVVLEKRKEGYERILNSLQAMISNSDPTTAASLQRQLDELNEAWEQVASKSEEEGIKLDDALKNAEELEKQLTDMNSWLTQVHDQMVALDHVSSILNILEKQRREYKSFKEDIDGHREPFKQLKYLSYKITDVCLQDDVVYIELTIGELEARWKELQGLSSGRKKDLDENYKLSLKFFKGAEELLKMLDEAEQNLKNEEPIGVDPGHLRAQLKKHKVRQFCFVPHSLGKEFQSMLGANQTSMDGTIKTGKLLMDKSSDDDAITIEGKIADIKTRWDAICALSVERQQKLEEALLFTGMFQDALQSLLDWLNAVEPSLSTETAVMGDPETVQILIDNHKTFQRELGRRQANYDSVMNAGRGMVKENRVEDPHKLEEKLEDLRMRWEAITSLAATKQDRLDNSLVLANEFDSAVKTELRILKDFEDTLRGLGPISDDLEIIAEQLNEHKVSHEELMAEEVNVQSAIKKGQVIARFCHPSALPIIQQWIARLKKRWEEVRKWSVQRLTRLEEEQAKLYEEQNMMEELLQWIDTKEGILIEKENEPIPDDDYEQVLRLLDDHKGFQEEMATKQPTYDRLTKSVKRRGSVAPVVASAPVTSQSTPEHKQGRRGSKIPKLASPATSFTRERSREKLISPGSSFTRSGSTTLDKNHPALLHLSKRWQHLWLLSMERLKRLQELLDRIAIRRASAKFDFIEWKNRFNKWLRDSKSRVLDIFRRMDHDRDGKLTRDEFITGILNTIHLVTNL</sequence>
<feature type="coiled-coil region" evidence="3">
    <location>
        <begin position="1448"/>
        <end position="1475"/>
    </location>
</feature>
<feature type="compositionally biased region" description="Low complexity" evidence="4">
    <location>
        <begin position="3530"/>
        <end position="3543"/>
    </location>
</feature>
<evidence type="ECO:0000313" key="7">
    <source>
        <dbReference type="Proteomes" id="UP001249851"/>
    </source>
</evidence>
<evidence type="ECO:0000313" key="6">
    <source>
        <dbReference type="EMBL" id="KAK2574441.1"/>
    </source>
</evidence>
<feature type="coiled-coil region" evidence="3">
    <location>
        <begin position="586"/>
        <end position="707"/>
    </location>
</feature>
<feature type="compositionally biased region" description="Polar residues" evidence="4">
    <location>
        <begin position="3577"/>
        <end position="3587"/>
    </location>
</feature>
<reference evidence="6" key="1">
    <citation type="journal article" date="2023" name="G3 (Bethesda)">
        <title>Whole genome assembly and annotation of the endangered Caribbean coral Acropora cervicornis.</title>
        <authorList>
            <person name="Selwyn J.D."/>
            <person name="Vollmer S.V."/>
        </authorList>
    </citation>
    <scope>NUCLEOTIDE SEQUENCE</scope>
    <source>
        <strain evidence="6">K2</strain>
    </source>
</reference>
<dbReference type="Gene3D" id="1.20.58.60">
    <property type="match status" value="28"/>
</dbReference>
<keyword evidence="3" id="KW-0175">Coiled coil</keyword>
<evidence type="ECO:0000256" key="4">
    <source>
        <dbReference type="SAM" id="MobiDB-lite"/>
    </source>
</evidence>
<dbReference type="PROSITE" id="PS50222">
    <property type="entry name" value="EF_HAND_2"/>
    <property type="match status" value="1"/>
</dbReference>
<keyword evidence="7" id="KW-1185">Reference proteome</keyword>
<organism evidence="6 7">
    <name type="scientific">Acropora cervicornis</name>
    <name type="common">Staghorn coral</name>
    <dbReference type="NCBI Taxonomy" id="6130"/>
    <lineage>
        <taxon>Eukaryota</taxon>
        <taxon>Metazoa</taxon>
        <taxon>Cnidaria</taxon>
        <taxon>Anthozoa</taxon>
        <taxon>Hexacorallia</taxon>
        <taxon>Scleractinia</taxon>
        <taxon>Astrocoeniina</taxon>
        <taxon>Acroporidae</taxon>
        <taxon>Acropora</taxon>
    </lineage>
</organism>
<dbReference type="InterPro" id="IPR002017">
    <property type="entry name" value="Spectrin_repeat"/>
</dbReference>
<comment type="caution">
    <text evidence="6">The sequence shown here is derived from an EMBL/GenBank/DDBJ whole genome shotgun (WGS) entry which is preliminary data.</text>
</comment>
<accession>A0AAD9VH86</accession>
<dbReference type="SUPFAM" id="SSF47473">
    <property type="entry name" value="EF-hand"/>
    <property type="match status" value="1"/>
</dbReference>
<dbReference type="EMBL" id="JARQWQ010000001">
    <property type="protein sequence ID" value="KAK2574441.1"/>
    <property type="molecule type" value="Genomic_DNA"/>
</dbReference>
<dbReference type="InterPro" id="IPR011992">
    <property type="entry name" value="EF-hand-dom_pair"/>
</dbReference>
<evidence type="ECO:0000259" key="5">
    <source>
        <dbReference type="PROSITE" id="PS50222"/>
    </source>
</evidence>
<dbReference type="FunFam" id="1.20.58.60:FF:000001">
    <property type="entry name" value="Microtubule-actin cross-linking factor 1"/>
    <property type="match status" value="3"/>
</dbReference>
<feature type="coiled-coil region" evidence="3">
    <location>
        <begin position="2945"/>
        <end position="3022"/>
    </location>
</feature>
<dbReference type="Pfam" id="PF00435">
    <property type="entry name" value="Spectrin"/>
    <property type="match status" value="18"/>
</dbReference>
<dbReference type="PROSITE" id="PS00018">
    <property type="entry name" value="EF_HAND_1"/>
    <property type="match status" value="1"/>
</dbReference>
<keyword evidence="1" id="KW-0677">Repeat</keyword>
<feature type="domain" description="EF-hand" evidence="5">
    <location>
        <begin position="3648"/>
        <end position="3683"/>
    </location>
</feature>
<feature type="coiled-coil region" evidence="3">
    <location>
        <begin position="309"/>
        <end position="336"/>
    </location>
</feature>
<dbReference type="InterPro" id="IPR002048">
    <property type="entry name" value="EF_hand_dom"/>
</dbReference>
<gene>
    <name evidence="6" type="ORF">P5673_000607</name>
</gene>
<dbReference type="PANTHER" id="PTHR11915">
    <property type="entry name" value="SPECTRIN/FILAMIN RELATED CYTOSKELETAL PROTEIN"/>
    <property type="match status" value="1"/>
</dbReference>
<dbReference type="SMART" id="SM00150">
    <property type="entry name" value="SPEC"/>
    <property type="match status" value="31"/>
</dbReference>
<dbReference type="SUPFAM" id="SSF46966">
    <property type="entry name" value="Spectrin repeat"/>
    <property type="match status" value="26"/>
</dbReference>
<feature type="coiled-coil region" evidence="3">
    <location>
        <begin position="2109"/>
        <end position="2142"/>
    </location>
</feature>
<feature type="region of interest" description="Disordered" evidence="4">
    <location>
        <begin position="3530"/>
        <end position="3587"/>
    </location>
</feature>
<dbReference type="InterPro" id="IPR018159">
    <property type="entry name" value="Spectrin/alpha-actinin"/>
</dbReference>
<evidence type="ECO:0000256" key="3">
    <source>
        <dbReference type="SAM" id="Coils"/>
    </source>
</evidence>
<protein>
    <submittedName>
        <fullName evidence="6">Dystonin</fullName>
    </submittedName>
</protein>
<dbReference type="InterPro" id="IPR018247">
    <property type="entry name" value="EF_Hand_1_Ca_BS"/>
</dbReference>